<dbReference type="AlphaFoldDB" id="A0A0D2LQP3"/>
<accession>A0A0D2LQP3</accession>
<evidence type="ECO:0000256" key="1">
    <source>
        <dbReference type="SAM" id="MobiDB-lite"/>
    </source>
</evidence>
<proteinExistence type="predicted"/>
<dbReference type="GeneID" id="25733406"/>
<feature type="compositionally biased region" description="Acidic residues" evidence="1">
    <location>
        <begin position="145"/>
        <end position="155"/>
    </location>
</feature>
<evidence type="ECO:0000313" key="2">
    <source>
        <dbReference type="EMBL" id="KIY92246.1"/>
    </source>
</evidence>
<feature type="region of interest" description="Disordered" evidence="1">
    <location>
        <begin position="17"/>
        <end position="170"/>
    </location>
</feature>
<name>A0A0D2LQP3_9CHLO</name>
<keyword evidence="3" id="KW-1185">Reference proteome</keyword>
<reference evidence="2 3" key="1">
    <citation type="journal article" date="2013" name="BMC Genomics">
        <title>Reconstruction of the lipid metabolism for the microalga Monoraphidium neglectum from its genome sequence reveals characteristics suitable for biofuel production.</title>
        <authorList>
            <person name="Bogen C."/>
            <person name="Al-Dilaimi A."/>
            <person name="Albersmeier A."/>
            <person name="Wichmann J."/>
            <person name="Grundmann M."/>
            <person name="Rupp O."/>
            <person name="Lauersen K.J."/>
            <person name="Blifernez-Klassen O."/>
            <person name="Kalinowski J."/>
            <person name="Goesmann A."/>
            <person name="Mussgnug J.H."/>
            <person name="Kruse O."/>
        </authorList>
    </citation>
    <scope>NUCLEOTIDE SEQUENCE [LARGE SCALE GENOMIC DNA]</scope>
    <source>
        <strain evidence="2 3">SAG 48.87</strain>
    </source>
</reference>
<evidence type="ECO:0000313" key="3">
    <source>
        <dbReference type="Proteomes" id="UP000054498"/>
    </source>
</evidence>
<dbReference type="KEGG" id="mng:MNEG_15717"/>
<dbReference type="EMBL" id="KK105810">
    <property type="protein sequence ID" value="KIY92246.1"/>
    <property type="molecule type" value="Genomic_DNA"/>
</dbReference>
<dbReference type="RefSeq" id="XP_013891266.1">
    <property type="nucleotide sequence ID" value="XM_014035812.1"/>
</dbReference>
<protein>
    <submittedName>
        <fullName evidence="2">Uncharacterized protein</fullName>
    </submittedName>
</protein>
<dbReference type="Proteomes" id="UP000054498">
    <property type="component" value="Unassembled WGS sequence"/>
</dbReference>
<organism evidence="2 3">
    <name type="scientific">Monoraphidium neglectum</name>
    <dbReference type="NCBI Taxonomy" id="145388"/>
    <lineage>
        <taxon>Eukaryota</taxon>
        <taxon>Viridiplantae</taxon>
        <taxon>Chlorophyta</taxon>
        <taxon>core chlorophytes</taxon>
        <taxon>Chlorophyceae</taxon>
        <taxon>CS clade</taxon>
        <taxon>Sphaeropleales</taxon>
        <taxon>Selenastraceae</taxon>
        <taxon>Monoraphidium</taxon>
    </lineage>
</organism>
<feature type="compositionally biased region" description="Low complexity" evidence="1">
    <location>
        <begin position="102"/>
        <end position="117"/>
    </location>
</feature>
<sequence length="315" mass="33964">MTTSGCWRRRWLAKLVAGKAKGQAGGAGKASAPAAKGKGKAAHERPAPSVDNPTPEPKGKVRKRGEGSDVKTAHSKRGHSAKGPQKQQQVDEAGPSAPAPGKQQQKQQQQQQQQQRQPSKAKGKDAGKKPALALSEVLFDLASSSEEEEEEDDAPGSEKPAGSEDSDDLEALGPLDRAAVLANRAKDFQRKQLSVVGRDRAVRFVPKEMKRADPEKEKDKKSAPKLQLPASTCFWPTYNLCRSHAASVGWPVGTTPFANLLLLVYHELCCAGGRYGDKVIKLLTGTENAMLVEPQFFKKPDLEGEAAEETDEEAE</sequence>
<gene>
    <name evidence="2" type="ORF">MNEG_15717</name>
</gene>